<proteinExistence type="predicted"/>
<dbReference type="SUPFAM" id="SSF47413">
    <property type="entry name" value="lambda repressor-like DNA-binding domains"/>
    <property type="match status" value="1"/>
</dbReference>
<reference evidence="2 3" key="1">
    <citation type="submission" date="2016-11" db="EMBL/GenBank/DDBJ databases">
        <title>Mesorhizobium oceanicum sp. nov., isolated from deep seawater in South China Sea.</title>
        <authorList>
            <person name="Fu G.-Y."/>
        </authorList>
    </citation>
    <scope>NUCLEOTIDE SEQUENCE [LARGE SCALE GENOMIC DNA]</scope>
    <source>
        <strain evidence="2 3">B7</strain>
        <plasmid evidence="3">Plasmid unnamed1</plasmid>
    </source>
</reference>
<dbReference type="SMART" id="SM00530">
    <property type="entry name" value="HTH_XRE"/>
    <property type="match status" value="1"/>
</dbReference>
<keyword evidence="2" id="KW-0614">Plasmid</keyword>
<dbReference type="InterPro" id="IPR010982">
    <property type="entry name" value="Lambda_DNA-bd_dom_sf"/>
</dbReference>
<dbReference type="PROSITE" id="PS50943">
    <property type="entry name" value="HTH_CROC1"/>
    <property type="match status" value="1"/>
</dbReference>
<gene>
    <name evidence="2" type="ORF">BSQ44_25705</name>
</gene>
<dbReference type="Pfam" id="PF01381">
    <property type="entry name" value="HTH_3"/>
    <property type="match status" value="1"/>
</dbReference>
<dbReference type="Proteomes" id="UP000182840">
    <property type="component" value="Plasmid unnamed1"/>
</dbReference>
<evidence type="ECO:0000313" key="2">
    <source>
        <dbReference type="EMBL" id="APH74974.1"/>
    </source>
</evidence>
<evidence type="ECO:0000259" key="1">
    <source>
        <dbReference type="PROSITE" id="PS50943"/>
    </source>
</evidence>
<dbReference type="EMBL" id="CP018172">
    <property type="protein sequence ID" value="APH74974.1"/>
    <property type="molecule type" value="Genomic_DNA"/>
</dbReference>
<keyword evidence="3" id="KW-1185">Reference proteome</keyword>
<evidence type="ECO:0000313" key="3">
    <source>
        <dbReference type="Proteomes" id="UP000182840"/>
    </source>
</evidence>
<accession>A0A1L3T033</accession>
<protein>
    <recommendedName>
        <fullName evidence="1">HTH cro/C1-type domain-containing protein</fullName>
    </recommendedName>
</protein>
<name>A0A1L3T033_9HYPH</name>
<dbReference type="AlphaFoldDB" id="A0A1L3T033"/>
<sequence length="126" mass="13967">MPDRPRENEDGRDPVDVIVGRRLCALRQSLGLSQRKLGALLGVSFQQIQKYERGTNRMAVTMLVRAAAALNAPMSFFFEGVGPQIDQPEQPLIHGSNMVIAQALAKIEDRKVRAAFRTLIRALAPE</sequence>
<dbReference type="KEGG" id="meso:BSQ44_25705"/>
<organism evidence="2 3">
    <name type="scientific">Aquibium oceanicum</name>
    <dbReference type="NCBI Taxonomy" id="1670800"/>
    <lineage>
        <taxon>Bacteria</taxon>
        <taxon>Pseudomonadati</taxon>
        <taxon>Pseudomonadota</taxon>
        <taxon>Alphaproteobacteria</taxon>
        <taxon>Hyphomicrobiales</taxon>
        <taxon>Phyllobacteriaceae</taxon>
        <taxon>Aquibium</taxon>
    </lineage>
</organism>
<feature type="domain" description="HTH cro/C1-type" evidence="1">
    <location>
        <begin position="25"/>
        <end position="77"/>
    </location>
</feature>
<dbReference type="CDD" id="cd00093">
    <property type="entry name" value="HTH_XRE"/>
    <property type="match status" value="1"/>
</dbReference>
<dbReference type="InterPro" id="IPR001387">
    <property type="entry name" value="Cro/C1-type_HTH"/>
</dbReference>
<dbReference type="GO" id="GO:0003677">
    <property type="term" value="F:DNA binding"/>
    <property type="evidence" value="ECO:0007669"/>
    <property type="project" value="InterPro"/>
</dbReference>
<geneLocation type="plasmid" evidence="2">
    <name>unnamed1</name>
</geneLocation>
<dbReference type="Gene3D" id="1.10.260.40">
    <property type="entry name" value="lambda repressor-like DNA-binding domains"/>
    <property type="match status" value="1"/>
</dbReference>